<evidence type="ECO:0000313" key="3">
    <source>
        <dbReference type="Proteomes" id="UP000032721"/>
    </source>
</evidence>
<dbReference type="Proteomes" id="UP000032721">
    <property type="component" value="Chromosome"/>
</dbReference>
<accession>A0A068QTW8</accession>
<evidence type="ECO:0000256" key="1">
    <source>
        <dbReference type="SAM" id="Phobius"/>
    </source>
</evidence>
<organism evidence="2 3">
    <name type="scientific">Xenorhabdus doucetiae</name>
    <dbReference type="NCBI Taxonomy" id="351671"/>
    <lineage>
        <taxon>Bacteria</taxon>
        <taxon>Pseudomonadati</taxon>
        <taxon>Pseudomonadota</taxon>
        <taxon>Gammaproteobacteria</taxon>
        <taxon>Enterobacterales</taxon>
        <taxon>Morganellaceae</taxon>
        <taxon>Xenorhabdus</taxon>
    </lineage>
</organism>
<proteinExistence type="predicted"/>
<keyword evidence="1" id="KW-1133">Transmembrane helix</keyword>
<keyword evidence="1" id="KW-0472">Membrane</keyword>
<sequence length="57" mass="6558">MSKIQSPGIRLIIPFTFQIAAMLAVLIHLNRSVTHISATHRISMRLRFRFPCHRTAT</sequence>
<reference evidence="2 3" key="1">
    <citation type="submission" date="2013-07" db="EMBL/GenBank/DDBJ databases">
        <authorList>
            <person name="Genoscope - CEA"/>
        </authorList>
    </citation>
    <scope>NUCLEOTIDE SEQUENCE [LARGE SCALE GENOMIC DNA]</scope>
    <source>
        <strain evidence="3">FRM16 / DSM 17909</strain>
    </source>
</reference>
<protein>
    <submittedName>
        <fullName evidence="2">Uncharacterized protein</fullName>
    </submittedName>
</protein>
<dbReference type="AlphaFoldDB" id="A0A068QTW8"/>
<dbReference type="EMBL" id="FO704550">
    <property type="protein sequence ID" value="CDG17255.1"/>
    <property type="molecule type" value="Genomic_DNA"/>
</dbReference>
<dbReference type="KEGG" id="xdo:XDD1_1556"/>
<gene>
    <name evidence="2" type="ORF">XDD1_1556</name>
</gene>
<feature type="transmembrane region" description="Helical" evidence="1">
    <location>
        <begin position="12"/>
        <end position="29"/>
    </location>
</feature>
<evidence type="ECO:0000313" key="2">
    <source>
        <dbReference type="EMBL" id="CDG17255.1"/>
    </source>
</evidence>
<name>A0A068QTW8_9GAMM</name>
<keyword evidence="1" id="KW-0812">Transmembrane</keyword>
<dbReference type="HOGENOM" id="CLU_2995711_0_0_6"/>